<feature type="region of interest" description="Disordered" evidence="1">
    <location>
        <begin position="1"/>
        <end position="28"/>
    </location>
</feature>
<dbReference type="Proteomes" id="UP000467841">
    <property type="component" value="Unassembled WGS sequence"/>
</dbReference>
<name>A0A6D2JXG4_9BRAS</name>
<reference evidence="2" key="1">
    <citation type="submission" date="2020-01" db="EMBL/GenBank/DDBJ databases">
        <authorList>
            <person name="Mishra B."/>
        </authorList>
    </citation>
    <scope>NUCLEOTIDE SEQUENCE [LARGE SCALE GENOMIC DNA]</scope>
</reference>
<evidence type="ECO:0000256" key="1">
    <source>
        <dbReference type="SAM" id="MobiDB-lite"/>
    </source>
</evidence>
<gene>
    <name evidence="2" type="ORF">MERR_LOCUS31714</name>
</gene>
<proteinExistence type="predicted"/>
<evidence type="ECO:0000313" key="2">
    <source>
        <dbReference type="EMBL" id="CAA7044479.1"/>
    </source>
</evidence>
<comment type="caution">
    <text evidence="2">The sequence shown here is derived from an EMBL/GenBank/DDBJ whole genome shotgun (WGS) entry which is preliminary data.</text>
</comment>
<dbReference type="EMBL" id="CACVBM020001301">
    <property type="protein sequence ID" value="CAA7044479.1"/>
    <property type="molecule type" value="Genomic_DNA"/>
</dbReference>
<feature type="compositionally biased region" description="Low complexity" evidence="1">
    <location>
        <begin position="1"/>
        <end position="15"/>
    </location>
</feature>
<dbReference type="AlphaFoldDB" id="A0A6D2JXG4"/>
<sequence>MTDAEASSNGSAESSTVAQPEGASSEKETHMTGIYDLVSVLTHKRRSATLDKVRDCPRISPRILRHLLISALKKPVYYQSMGDGSINGVILHLDFKEKKYISIKASKIKLRLCLSWKLFSLHIEELHLSTPELKISIREVKGERNWIRRPFVLKLQLKSFNAHLKQGDVKLSLLGAIIFIEAGSSYMMVLPKELKVQTGRVLLTFDDGLLESEVTNETQTSMALASLMERYVCFLPSKITMELPTLVIQATNRKYSLLQQSSSIDIKFKEIEFGISSLIFQIIKEYLSNNNAAASNPLKVSLSIEKLASKLILQGNQTLVIEATELFYELDHPAIQLNIKTVSVTDTASSETILSSWLSFLLPI</sequence>
<keyword evidence="3" id="KW-1185">Reference proteome</keyword>
<evidence type="ECO:0000313" key="3">
    <source>
        <dbReference type="Proteomes" id="UP000467841"/>
    </source>
</evidence>
<protein>
    <submittedName>
        <fullName evidence="2">Uncharacterized protein</fullName>
    </submittedName>
</protein>
<accession>A0A6D2JXG4</accession>
<dbReference type="OrthoDB" id="333239at2759"/>
<organism evidence="2 3">
    <name type="scientific">Microthlaspi erraticum</name>
    <dbReference type="NCBI Taxonomy" id="1685480"/>
    <lineage>
        <taxon>Eukaryota</taxon>
        <taxon>Viridiplantae</taxon>
        <taxon>Streptophyta</taxon>
        <taxon>Embryophyta</taxon>
        <taxon>Tracheophyta</taxon>
        <taxon>Spermatophyta</taxon>
        <taxon>Magnoliopsida</taxon>
        <taxon>eudicotyledons</taxon>
        <taxon>Gunneridae</taxon>
        <taxon>Pentapetalae</taxon>
        <taxon>rosids</taxon>
        <taxon>malvids</taxon>
        <taxon>Brassicales</taxon>
        <taxon>Brassicaceae</taxon>
        <taxon>Coluteocarpeae</taxon>
        <taxon>Microthlaspi</taxon>
    </lineage>
</organism>